<dbReference type="EMBL" id="JAIWYP010000011">
    <property type="protein sequence ID" value="KAH3733581.1"/>
    <property type="molecule type" value="Genomic_DNA"/>
</dbReference>
<dbReference type="Proteomes" id="UP000828390">
    <property type="component" value="Unassembled WGS sequence"/>
</dbReference>
<protein>
    <submittedName>
        <fullName evidence="1">Uncharacterized protein</fullName>
    </submittedName>
</protein>
<accession>A0A9D4CX05</accession>
<name>A0A9D4CX05_DREPO</name>
<proteinExistence type="predicted"/>
<keyword evidence="2" id="KW-1185">Reference proteome</keyword>
<dbReference type="AlphaFoldDB" id="A0A9D4CX05"/>
<gene>
    <name evidence="1" type="ORF">DPMN_040012</name>
</gene>
<evidence type="ECO:0000313" key="2">
    <source>
        <dbReference type="Proteomes" id="UP000828390"/>
    </source>
</evidence>
<evidence type="ECO:0000313" key="1">
    <source>
        <dbReference type="EMBL" id="KAH3733581.1"/>
    </source>
</evidence>
<comment type="caution">
    <text evidence="1">The sequence shown here is derived from an EMBL/GenBank/DDBJ whole genome shotgun (WGS) entry which is preliminary data.</text>
</comment>
<reference evidence="1" key="1">
    <citation type="journal article" date="2019" name="bioRxiv">
        <title>The Genome of the Zebra Mussel, Dreissena polymorpha: A Resource for Invasive Species Research.</title>
        <authorList>
            <person name="McCartney M.A."/>
            <person name="Auch B."/>
            <person name="Kono T."/>
            <person name="Mallez S."/>
            <person name="Zhang Y."/>
            <person name="Obille A."/>
            <person name="Becker A."/>
            <person name="Abrahante J.E."/>
            <person name="Garbe J."/>
            <person name="Badalamenti J.P."/>
            <person name="Herman A."/>
            <person name="Mangelson H."/>
            <person name="Liachko I."/>
            <person name="Sullivan S."/>
            <person name="Sone E.D."/>
            <person name="Koren S."/>
            <person name="Silverstein K.A.T."/>
            <person name="Beckman K.B."/>
            <person name="Gohl D.M."/>
        </authorList>
    </citation>
    <scope>NUCLEOTIDE SEQUENCE</scope>
    <source>
        <strain evidence="1">Duluth1</strain>
        <tissue evidence="1">Whole animal</tissue>
    </source>
</reference>
<reference evidence="1" key="2">
    <citation type="submission" date="2020-11" db="EMBL/GenBank/DDBJ databases">
        <authorList>
            <person name="McCartney M.A."/>
            <person name="Auch B."/>
            <person name="Kono T."/>
            <person name="Mallez S."/>
            <person name="Becker A."/>
            <person name="Gohl D.M."/>
            <person name="Silverstein K.A.T."/>
            <person name="Koren S."/>
            <person name="Bechman K.B."/>
            <person name="Herman A."/>
            <person name="Abrahante J.E."/>
            <person name="Garbe J."/>
        </authorList>
    </citation>
    <scope>NUCLEOTIDE SEQUENCE</scope>
    <source>
        <strain evidence="1">Duluth1</strain>
        <tissue evidence="1">Whole animal</tissue>
    </source>
</reference>
<sequence length="58" mass="6116">MKSTVAPDSTHILTHSEMLCTPASRSVSASLAGILTLQQLYNKGIKGKEVPGCDSRVS</sequence>
<organism evidence="1 2">
    <name type="scientific">Dreissena polymorpha</name>
    <name type="common">Zebra mussel</name>
    <name type="synonym">Mytilus polymorpha</name>
    <dbReference type="NCBI Taxonomy" id="45954"/>
    <lineage>
        <taxon>Eukaryota</taxon>
        <taxon>Metazoa</taxon>
        <taxon>Spiralia</taxon>
        <taxon>Lophotrochozoa</taxon>
        <taxon>Mollusca</taxon>
        <taxon>Bivalvia</taxon>
        <taxon>Autobranchia</taxon>
        <taxon>Heteroconchia</taxon>
        <taxon>Euheterodonta</taxon>
        <taxon>Imparidentia</taxon>
        <taxon>Neoheterodontei</taxon>
        <taxon>Myida</taxon>
        <taxon>Dreissenoidea</taxon>
        <taxon>Dreissenidae</taxon>
        <taxon>Dreissena</taxon>
    </lineage>
</organism>